<dbReference type="PATRIC" id="fig|121290.4.peg.1963"/>
<dbReference type="PROSITE" id="PS51197">
    <property type="entry name" value="HTH_RRF2_2"/>
    <property type="match status" value="1"/>
</dbReference>
<comment type="caution">
    <text evidence="2">The sequence shown here is derived from an EMBL/GenBank/DDBJ whole genome shotgun (WGS) entry which is preliminary data.</text>
</comment>
<keyword evidence="1" id="KW-0238">DNA-binding</keyword>
<dbReference type="OrthoDB" id="9795923at2"/>
<evidence type="ECO:0000256" key="1">
    <source>
        <dbReference type="ARBA" id="ARBA00023125"/>
    </source>
</evidence>
<dbReference type="GO" id="GO:0005829">
    <property type="term" value="C:cytosol"/>
    <property type="evidence" value="ECO:0007669"/>
    <property type="project" value="TreeGrafter"/>
</dbReference>
<dbReference type="InterPro" id="IPR036390">
    <property type="entry name" value="WH_DNA-bd_sf"/>
</dbReference>
<protein>
    <submittedName>
        <fullName evidence="2">Nitrite-sensitive transcriptional repressor NsrR</fullName>
    </submittedName>
</protein>
<dbReference type="RefSeq" id="WP_068463226.1">
    <property type="nucleotide sequence ID" value="NZ_LMTR01000075.1"/>
</dbReference>
<gene>
    <name evidence="2" type="ORF">APY04_2649</name>
</gene>
<keyword evidence="3" id="KW-1185">Reference proteome</keyword>
<accession>A0A120CU75</accession>
<dbReference type="SUPFAM" id="SSF46785">
    <property type="entry name" value="Winged helix' DNA-binding domain"/>
    <property type="match status" value="1"/>
</dbReference>
<dbReference type="PANTHER" id="PTHR33221:SF4">
    <property type="entry name" value="HTH-TYPE TRANSCRIPTIONAL REPRESSOR NSRR"/>
    <property type="match status" value="1"/>
</dbReference>
<dbReference type="PANTHER" id="PTHR33221">
    <property type="entry name" value="WINGED HELIX-TURN-HELIX TRANSCRIPTIONAL REGULATOR, RRF2 FAMILY"/>
    <property type="match status" value="1"/>
</dbReference>
<dbReference type="Pfam" id="PF02082">
    <property type="entry name" value="Rrf2"/>
    <property type="match status" value="1"/>
</dbReference>
<dbReference type="GO" id="GO:0003700">
    <property type="term" value="F:DNA-binding transcription factor activity"/>
    <property type="evidence" value="ECO:0007669"/>
    <property type="project" value="TreeGrafter"/>
</dbReference>
<dbReference type="Gene3D" id="1.10.10.10">
    <property type="entry name" value="Winged helix-like DNA-binding domain superfamily/Winged helix DNA-binding domain"/>
    <property type="match status" value="1"/>
</dbReference>
<sequence length="173" mass="18369">MLLTRQSQIAIGILVACARSADRYLLTFEAASGTGASKEHAAKIAHLLRRAGFVTSVRGRNGGIGLARPARQISIGEVLRHTQPEISRVDRQDVLGDPNEAGFDGPGATALASIIETGWASFISLMNRFTIADLLVEQPPLRLACQDCRLSKAAPPVALSTESLEAHAAHLHG</sequence>
<dbReference type="Proteomes" id="UP000059074">
    <property type="component" value="Unassembled WGS sequence"/>
</dbReference>
<dbReference type="GO" id="GO:0003677">
    <property type="term" value="F:DNA binding"/>
    <property type="evidence" value="ECO:0007669"/>
    <property type="project" value="UniProtKB-KW"/>
</dbReference>
<dbReference type="InterPro" id="IPR000944">
    <property type="entry name" value="Tscrpt_reg_Rrf2"/>
</dbReference>
<dbReference type="EMBL" id="LMTR01000075">
    <property type="protein sequence ID" value="KWT65802.1"/>
    <property type="molecule type" value="Genomic_DNA"/>
</dbReference>
<reference evidence="2 3" key="1">
    <citation type="submission" date="2015-10" db="EMBL/GenBank/DDBJ databases">
        <title>Transcriptomic analysis of a linuron degrading triple-species bacterial consortium.</title>
        <authorList>
            <person name="Albers P."/>
        </authorList>
    </citation>
    <scope>NUCLEOTIDE SEQUENCE [LARGE SCALE GENOMIC DNA]</scope>
    <source>
        <strain evidence="2 3">WDL6</strain>
    </source>
</reference>
<dbReference type="InterPro" id="IPR036388">
    <property type="entry name" value="WH-like_DNA-bd_sf"/>
</dbReference>
<evidence type="ECO:0000313" key="3">
    <source>
        <dbReference type="Proteomes" id="UP000059074"/>
    </source>
</evidence>
<dbReference type="STRING" id="121290.APY04_2649"/>
<name>A0A120CU75_HYPSL</name>
<evidence type="ECO:0000313" key="2">
    <source>
        <dbReference type="EMBL" id="KWT65802.1"/>
    </source>
</evidence>
<organism evidence="2 3">
    <name type="scientific">Hyphomicrobium sulfonivorans</name>
    <dbReference type="NCBI Taxonomy" id="121290"/>
    <lineage>
        <taxon>Bacteria</taxon>
        <taxon>Pseudomonadati</taxon>
        <taxon>Pseudomonadota</taxon>
        <taxon>Alphaproteobacteria</taxon>
        <taxon>Hyphomicrobiales</taxon>
        <taxon>Hyphomicrobiaceae</taxon>
        <taxon>Hyphomicrobium</taxon>
    </lineage>
</organism>
<dbReference type="PROSITE" id="PS51257">
    <property type="entry name" value="PROKAR_LIPOPROTEIN"/>
    <property type="match status" value="1"/>
</dbReference>
<proteinExistence type="predicted"/>
<dbReference type="AlphaFoldDB" id="A0A120CU75"/>